<keyword evidence="2" id="KW-1185">Reference proteome</keyword>
<gene>
    <name evidence="1" type="ORF">R5R33_05020</name>
</gene>
<proteinExistence type="predicted"/>
<evidence type="ECO:0000313" key="1">
    <source>
        <dbReference type="EMBL" id="WOX06497.1"/>
    </source>
</evidence>
<protein>
    <submittedName>
        <fullName evidence="1">Uncharacterized protein</fullName>
    </submittedName>
</protein>
<evidence type="ECO:0000313" key="2">
    <source>
        <dbReference type="Proteomes" id="UP001302477"/>
    </source>
</evidence>
<accession>A0AAU0N1Z1</accession>
<sequence length="325" mass="36318">MVDVTAPGSVKLLCCVCGEPVPALQQREAATAEFPLCRSFDCNRFVEQRRSLPANLFRAQLEFLRTQFRELKSIQQDRERRISARVAEEERQNQQLLDTVLEHRPALAEGDVQLMVIPAGRTHVAPVPPQRIDNYRTHLQEMLAAAEECISTSAIAEDRNLHYEKDFERNSDRFQRTPELQAVSNQLCAMCRGACCSSGGDHAYLSPLILRRMLDANPELGGDDIVARYLSCVAAETIEGSCINQTATGCSLPRDMRSDTCNAYFCDPILNYHRDSEDAGAVRTVFAVQRENTFAGTIDPDTANDVLATALVTARRLERLPENID</sequence>
<organism evidence="1 2">
    <name type="scientific">Microbulbifer pacificus</name>
    <dbReference type="NCBI Taxonomy" id="407164"/>
    <lineage>
        <taxon>Bacteria</taxon>
        <taxon>Pseudomonadati</taxon>
        <taxon>Pseudomonadota</taxon>
        <taxon>Gammaproteobacteria</taxon>
        <taxon>Cellvibrionales</taxon>
        <taxon>Microbulbiferaceae</taxon>
        <taxon>Microbulbifer</taxon>
    </lineage>
</organism>
<dbReference type="KEGG" id="mpaf:R5R33_05020"/>
<reference evidence="1 2" key="1">
    <citation type="submission" date="2023-10" db="EMBL/GenBank/DDBJ databases">
        <title>Description of Microbulbifer bruguierae sp. nov., isolated from the sediments of mangrove plant Bruguiera sexangula and comparative genomic analyses of the genus Microbulbifer.</title>
        <authorList>
            <person name="Long M."/>
        </authorList>
    </citation>
    <scope>NUCLEOTIDE SEQUENCE [LARGE SCALE GENOMIC DNA]</scope>
    <source>
        <strain evidence="1 2">SPO729</strain>
    </source>
</reference>
<dbReference type="AlphaFoldDB" id="A0AAU0N1Z1"/>
<dbReference type="EMBL" id="CP137555">
    <property type="protein sequence ID" value="WOX06497.1"/>
    <property type="molecule type" value="Genomic_DNA"/>
</dbReference>
<dbReference type="Proteomes" id="UP001302477">
    <property type="component" value="Chromosome"/>
</dbReference>
<name>A0AAU0N1Z1_9GAMM</name>
<dbReference type="RefSeq" id="WP_318954950.1">
    <property type="nucleotide sequence ID" value="NZ_CP137555.1"/>
</dbReference>